<name>A0ABR7XV35_9SPHI</name>
<keyword evidence="2" id="KW-1185">Reference proteome</keyword>
<evidence type="ECO:0000313" key="2">
    <source>
        <dbReference type="Proteomes" id="UP000651112"/>
    </source>
</evidence>
<sequence>MEHIEQLNYIKAPIAKVYKALTSEEGLKASMDKEIKSKARNRLYQ</sequence>
<gene>
    <name evidence="1" type="ORF">H8B21_15135</name>
</gene>
<evidence type="ECO:0000313" key="1">
    <source>
        <dbReference type="EMBL" id="MBD1422907.1"/>
    </source>
</evidence>
<comment type="caution">
    <text evidence="1">The sequence shown here is derived from an EMBL/GenBank/DDBJ whole genome shotgun (WGS) entry which is preliminary data.</text>
</comment>
<reference evidence="1 2" key="1">
    <citation type="submission" date="2020-08" db="EMBL/GenBank/DDBJ databases">
        <title>Sphingobacterium sp. DN00404 isolated from aquaculture water.</title>
        <authorList>
            <person name="Zhang M."/>
        </authorList>
    </citation>
    <scope>NUCLEOTIDE SEQUENCE [LARGE SCALE GENOMIC DNA]</scope>
    <source>
        <strain evidence="1 2">KCTC 42746</strain>
    </source>
</reference>
<organism evidence="1 2">
    <name type="scientific">Sphingobacterium chuzhouense</name>
    <dbReference type="NCBI Taxonomy" id="1742264"/>
    <lineage>
        <taxon>Bacteria</taxon>
        <taxon>Pseudomonadati</taxon>
        <taxon>Bacteroidota</taxon>
        <taxon>Sphingobacteriia</taxon>
        <taxon>Sphingobacteriales</taxon>
        <taxon>Sphingobacteriaceae</taxon>
        <taxon>Sphingobacterium</taxon>
    </lineage>
</organism>
<dbReference type="RefSeq" id="WP_190314587.1">
    <property type="nucleotide sequence ID" value="NZ_JACNYL010000003.1"/>
</dbReference>
<proteinExistence type="predicted"/>
<dbReference type="Proteomes" id="UP000651112">
    <property type="component" value="Unassembled WGS sequence"/>
</dbReference>
<dbReference type="EMBL" id="JACNYL010000003">
    <property type="protein sequence ID" value="MBD1422907.1"/>
    <property type="molecule type" value="Genomic_DNA"/>
</dbReference>
<accession>A0ABR7XV35</accession>
<protein>
    <submittedName>
        <fullName evidence="1">Uncharacterized protein</fullName>
    </submittedName>
</protein>